<dbReference type="EMBL" id="GBRH01196451">
    <property type="protein sequence ID" value="JAE01445.1"/>
    <property type="molecule type" value="Transcribed_RNA"/>
</dbReference>
<protein>
    <submittedName>
        <fullName evidence="1">Uncharacterized protein</fullName>
    </submittedName>
</protein>
<organism evidence="1">
    <name type="scientific">Arundo donax</name>
    <name type="common">Giant reed</name>
    <name type="synonym">Donax arundinaceus</name>
    <dbReference type="NCBI Taxonomy" id="35708"/>
    <lineage>
        <taxon>Eukaryota</taxon>
        <taxon>Viridiplantae</taxon>
        <taxon>Streptophyta</taxon>
        <taxon>Embryophyta</taxon>
        <taxon>Tracheophyta</taxon>
        <taxon>Spermatophyta</taxon>
        <taxon>Magnoliopsida</taxon>
        <taxon>Liliopsida</taxon>
        <taxon>Poales</taxon>
        <taxon>Poaceae</taxon>
        <taxon>PACMAD clade</taxon>
        <taxon>Arundinoideae</taxon>
        <taxon>Arundineae</taxon>
        <taxon>Arundo</taxon>
    </lineage>
</organism>
<name>A0A0A9EL24_ARUDO</name>
<evidence type="ECO:0000313" key="1">
    <source>
        <dbReference type="EMBL" id="JAE01445.1"/>
    </source>
</evidence>
<dbReference type="EMBL" id="GBRH01162363">
    <property type="protein sequence ID" value="JAE35533.1"/>
    <property type="molecule type" value="Transcribed_RNA"/>
</dbReference>
<proteinExistence type="predicted"/>
<dbReference type="AlphaFoldDB" id="A0A0A9EL24"/>
<accession>A0A0A9EL24</accession>
<sequence length="46" mass="4778">MLVPALSLVGGSAGISELVGSVLLESFCKSWLNKGKPQVSMVSIPF</sequence>
<reference evidence="1" key="1">
    <citation type="submission" date="2014-09" db="EMBL/GenBank/DDBJ databases">
        <authorList>
            <person name="Magalhaes I.L.F."/>
            <person name="Oliveira U."/>
            <person name="Santos F.R."/>
            <person name="Vidigal T.H.D.A."/>
            <person name="Brescovit A.D."/>
            <person name="Santos A.J."/>
        </authorList>
    </citation>
    <scope>NUCLEOTIDE SEQUENCE</scope>
    <source>
        <tissue evidence="1">Shoot tissue taken approximately 20 cm above the soil surface</tissue>
    </source>
</reference>
<reference evidence="1" key="2">
    <citation type="journal article" date="2015" name="Data Brief">
        <title>Shoot transcriptome of the giant reed, Arundo donax.</title>
        <authorList>
            <person name="Barrero R.A."/>
            <person name="Guerrero F.D."/>
            <person name="Moolhuijzen P."/>
            <person name="Goolsby J.A."/>
            <person name="Tidwell J."/>
            <person name="Bellgard S.E."/>
            <person name="Bellgard M.I."/>
        </authorList>
    </citation>
    <scope>NUCLEOTIDE SEQUENCE</scope>
    <source>
        <tissue evidence="1">Shoot tissue taken approximately 20 cm above the soil surface</tissue>
    </source>
</reference>